<reference evidence="2" key="1">
    <citation type="journal article" date="2016" name="Nat. Commun.">
        <title>The Gonium pectorale genome demonstrates co-option of cell cycle regulation during the evolution of multicellularity.</title>
        <authorList>
            <person name="Hanschen E.R."/>
            <person name="Marriage T.N."/>
            <person name="Ferris P.J."/>
            <person name="Hamaji T."/>
            <person name="Toyoda A."/>
            <person name="Fujiyama A."/>
            <person name="Neme R."/>
            <person name="Noguchi H."/>
            <person name="Minakuchi Y."/>
            <person name="Suzuki M."/>
            <person name="Kawai-Toyooka H."/>
            <person name="Smith D.R."/>
            <person name="Sparks H."/>
            <person name="Anderson J."/>
            <person name="Bakaric R."/>
            <person name="Luria V."/>
            <person name="Karger A."/>
            <person name="Kirschner M.W."/>
            <person name="Durand P.M."/>
            <person name="Michod R.E."/>
            <person name="Nozaki H."/>
            <person name="Olson B.J."/>
        </authorList>
    </citation>
    <scope>NUCLEOTIDE SEQUENCE [LARGE SCALE GENOMIC DNA]</scope>
    <source>
        <strain evidence="2">NIES-2863</strain>
    </source>
</reference>
<sequence length="82" mass="8939">MQQPSTVVGGSGGAATTKAAVKHIHIYDTRVTAEYLESNPAETNRLLMAYGPEPFAVVHFDVRFGSRKEACGYMKKASEYEA</sequence>
<keyword evidence="2" id="KW-1185">Reference proteome</keyword>
<dbReference type="OrthoDB" id="6513042at2759"/>
<organism evidence="1 2">
    <name type="scientific">Gonium pectorale</name>
    <name type="common">Green alga</name>
    <dbReference type="NCBI Taxonomy" id="33097"/>
    <lineage>
        <taxon>Eukaryota</taxon>
        <taxon>Viridiplantae</taxon>
        <taxon>Chlorophyta</taxon>
        <taxon>core chlorophytes</taxon>
        <taxon>Chlorophyceae</taxon>
        <taxon>CS clade</taxon>
        <taxon>Chlamydomonadales</taxon>
        <taxon>Volvocaceae</taxon>
        <taxon>Gonium</taxon>
    </lineage>
</organism>
<dbReference type="AlphaFoldDB" id="A0A150G5C8"/>
<name>A0A150G5C8_GONPE</name>
<evidence type="ECO:0000313" key="1">
    <source>
        <dbReference type="EMBL" id="KXZ45062.1"/>
    </source>
</evidence>
<accession>A0A150G5C8</accession>
<gene>
    <name evidence="1" type="ORF">GPECTOR_59g671</name>
</gene>
<proteinExistence type="predicted"/>
<comment type="caution">
    <text evidence="1">The sequence shown here is derived from an EMBL/GenBank/DDBJ whole genome shotgun (WGS) entry which is preliminary data.</text>
</comment>
<protein>
    <submittedName>
        <fullName evidence="1">Uncharacterized protein</fullName>
    </submittedName>
</protein>
<dbReference type="EMBL" id="LSYV01000060">
    <property type="protein sequence ID" value="KXZ45062.1"/>
    <property type="molecule type" value="Genomic_DNA"/>
</dbReference>
<dbReference type="Proteomes" id="UP000075714">
    <property type="component" value="Unassembled WGS sequence"/>
</dbReference>
<evidence type="ECO:0000313" key="2">
    <source>
        <dbReference type="Proteomes" id="UP000075714"/>
    </source>
</evidence>